<gene>
    <name evidence="1" type="ORF">THRCLA_21276</name>
</gene>
<dbReference type="AlphaFoldDB" id="A0A1V9ZY75"/>
<sequence>MDCLDQPEELELFSLKDPIDRTVNTRSQFRITLPSQVPPTTETKCGWGSPRAIPYRPLGKPDLYMKLSPNLRSQHLHNESHTKCTEIRTETTTINNRVDSIVKPKDASTIVGHLRCPHRTQTDPSFALLQNAIHEGSIRRATVKYGASVFSHTIIPK</sequence>
<proteinExistence type="predicted"/>
<reference evidence="1 2" key="1">
    <citation type="journal article" date="2014" name="Genome Biol. Evol.">
        <title>The secreted proteins of Achlya hypogyna and Thraustotheca clavata identify the ancestral oomycete secretome and reveal gene acquisitions by horizontal gene transfer.</title>
        <authorList>
            <person name="Misner I."/>
            <person name="Blouin N."/>
            <person name="Leonard G."/>
            <person name="Richards T.A."/>
            <person name="Lane C.E."/>
        </authorList>
    </citation>
    <scope>NUCLEOTIDE SEQUENCE [LARGE SCALE GENOMIC DNA]</scope>
    <source>
        <strain evidence="1 2">ATCC 34112</strain>
    </source>
</reference>
<dbReference type="EMBL" id="JNBS01001050">
    <property type="protein sequence ID" value="OQS02972.1"/>
    <property type="molecule type" value="Genomic_DNA"/>
</dbReference>
<evidence type="ECO:0000313" key="2">
    <source>
        <dbReference type="Proteomes" id="UP000243217"/>
    </source>
</evidence>
<protein>
    <submittedName>
        <fullName evidence="1">Uncharacterized protein</fullName>
    </submittedName>
</protein>
<organism evidence="1 2">
    <name type="scientific">Thraustotheca clavata</name>
    <dbReference type="NCBI Taxonomy" id="74557"/>
    <lineage>
        <taxon>Eukaryota</taxon>
        <taxon>Sar</taxon>
        <taxon>Stramenopiles</taxon>
        <taxon>Oomycota</taxon>
        <taxon>Saprolegniomycetes</taxon>
        <taxon>Saprolegniales</taxon>
        <taxon>Achlyaceae</taxon>
        <taxon>Thraustotheca</taxon>
    </lineage>
</organism>
<comment type="caution">
    <text evidence="1">The sequence shown here is derived from an EMBL/GenBank/DDBJ whole genome shotgun (WGS) entry which is preliminary data.</text>
</comment>
<name>A0A1V9ZY75_9STRA</name>
<dbReference type="Proteomes" id="UP000243217">
    <property type="component" value="Unassembled WGS sequence"/>
</dbReference>
<accession>A0A1V9ZY75</accession>
<dbReference type="OrthoDB" id="79485at2759"/>
<evidence type="ECO:0000313" key="1">
    <source>
        <dbReference type="EMBL" id="OQS02972.1"/>
    </source>
</evidence>
<keyword evidence="2" id="KW-1185">Reference proteome</keyword>